<organism evidence="1 2">
    <name type="scientific">Caloranaerobacter azorensis DSM 13643</name>
    <dbReference type="NCBI Taxonomy" id="1121264"/>
    <lineage>
        <taxon>Bacteria</taxon>
        <taxon>Bacillati</taxon>
        <taxon>Bacillota</taxon>
        <taxon>Tissierellia</taxon>
        <taxon>Tissierellales</taxon>
        <taxon>Thermohalobacteraceae</taxon>
        <taxon>Caloranaerobacter</taxon>
    </lineage>
</organism>
<protein>
    <submittedName>
        <fullName evidence="1">Uncharacterized protein</fullName>
    </submittedName>
</protein>
<keyword evidence="2" id="KW-1185">Reference proteome</keyword>
<dbReference type="AlphaFoldDB" id="A0A1M5TTK4"/>
<dbReference type="RefSeq" id="WP_159430382.1">
    <property type="nucleotide sequence ID" value="NZ_FQXO01000025.1"/>
</dbReference>
<gene>
    <name evidence="1" type="ORF">SAMN02745135_01125</name>
</gene>
<name>A0A1M5TTK4_9FIRM</name>
<evidence type="ECO:0000313" key="2">
    <source>
        <dbReference type="Proteomes" id="UP000183967"/>
    </source>
</evidence>
<reference evidence="2" key="1">
    <citation type="submission" date="2016-11" db="EMBL/GenBank/DDBJ databases">
        <authorList>
            <person name="Varghese N."/>
            <person name="Submissions S."/>
        </authorList>
    </citation>
    <scope>NUCLEOTIDE SEQUENCE [LARGE SCALE GENOMIC DNA]</scope>
    <source>
        <strain evidence="2">DSM 13643</strain>
    </source>
</reference>
<dbReference type="EMBL" id="FQXO01000025">
    <property type="protein sequence ID" value="SHH54011.1"/>
    <property type="molecule type" value="Genomic_DNA"/>
</dbReference>
<proteinExistence type="predicted"/>
<evidence type="ECO:0000313" key="1">
    <source>
        <dbReference type="EMBL" id="SHH54011.1"/>
    </source>
</evidence>
<dbReference type="Proteomes" id="UP000183967">
    <property type="component" value="Unassembled WGS sequence"/>
</dbReference>
<accession>A0A1M5TTK4</accession>
<sequence length="47" mass="5820">MNFKLSIAKKIIKQQKNIEKNGKYMRKEFEEEWNKWGTKSKEKIKFL</sequence>